<accession>A0A246G9W4</accession>
<dbReference type="Proteomes" id="UP000198034">
    <property type="component" value="Unassembled WGS sequence"/>
</dbReference>
<dbReference type="EMBL" id="MTCY01000025">
    <property type="protein sequence ID" value="OWP76549.1"/>
    <property type="molecule type" value="Genomic_DNA"/>
</dbReference>
<evidence type="ECO:0000313" key="1">
    <source>
        <dbReference type="EMBL" id="OWP76549.1"/>
    </source>
</evidence>
<name>A0A246G9W4_9FLAO</name>
<dbReference type="AlphaFoldDB" id="A0A246G9W4"/>
<proteinExistence type="predicted"/>
<protein>
    <submittedName>
        <fullName evidence="1">Uncharacterized protein</fullName>
    </submittedName>
</protein>
<reference evidence="1 2" key="1">
    <citation type="journal article" date="2017" name="Infect. Genet. Evol.">
        <title>Comparative genome analysis of fish pathogen Flavobacterium columnare reveals extensive sequence diversity within the species.</title>
        <authorList>
            <person name="Kayansamruaj P."/>
            <person name="Dong H.T."/>
            <person name="Hirono I."/>
            <person name="Kondo H."/>
            <person name="Senapin S."/>
            <person name="Rodkhum C."/>
        </authorList>
    </citation>
    <scope>NUCLEOTIDE SEQUENCE [LARGE SCALE GENOMIC DNA]</scope>
    <source>
        <strain evidence="1 2">1214</strain>
    </source>
</reference>
<comment type="caution">
    <text evidence="1">The sequence shown here is derived from an EMBL/GenBank/DDBJ whole genome shotgun (WGS) entry which is preliminary data.</text>
</comment>
<organism evidence="1 2">
    <name type="scientific">Flavobacterium columnare</name>
    <dbReference type="NCBI Taxonomy" id="996"/>
    <lineage>
        <taxon>Bacteria</taxon>
        <taxon>Pseudomonadati</taxon>
        <taxon>Bacteroidota</taxon>
        <taxon>Flavobacteriia</taxon>
        <taxon>Flavobacteriales</taxon>
        <taxon>Flavobacteriaceae</taxon>
        <taxon>Flavobacterium</taxon>
    </lineage>
</organism>
<evidence type="ECO:0000313" key="2">
    <source>
        <dbReference type="Proteomes" id="UP000198034"/>
    </source>
</evidence>
<gene>
    <name evidence="1" type="ORF">BWK62_09435</name>
</gene>
<sequence>MDNHILFQELLDKHLFFHPAGFGEDYDSKFTRFAQLYMIIKFFKIDFFKKGIHNENETLVKLKHYESKIIQSLGSSNEDLLFREPISLTEEKEIIQFLLSLESLK</sequence>